<reference evidence="1 2" key="1">
    <citation type="submission" date="2024-10" db="EMBL/GenBank/DDBJ databases">
        <title>The Natural Products Discovery Center: Release of the First 8490 Sequenced Strains for Exploring Actinobacteria Biosynthetic Diversity.</title>
        <authorList>
            <person name="Kalkreuter E."/>
            <person name="Kautsar S.A."/>
            <person name="Yang D."/>
            <person name="Bader C.D."/>
            <person name="Teijaro C.N."/>
            <person name="Fluegel L."/>
            <person name="Davis C.M."/>
            <person name="Simpson J.R."/>
            <person name="Lauterbach L."/>
            <person name="Steele A.D."/>
            <person name="Gui C."/>
            <person name="Meng S."/>
            <person name="Li G."/>
            <person name="Viehrig K."/>
            <person name="Ye F."/>
            <person name="Su P."/>
            <person name="Kiefer A.F."/>
            <person name="Nichols A."/>
            <person name="Cepeda A.J."/>
            <person name="Yan W."/>
            <person name="Fan B."/>
            <person name="Jiang Y."/>
            <person name="Adhikari A."/>
            <person name="Zheng C.-J."/>
            <person name="Schuster L."/>
            <person name="Cowan T.M."/>
            <person name="Smanski M.J."/>
            <person name="Chevrette M.G."/>
            <person name="De Carvalho L.P.S."/>
            <person name="Shen B."/>
        </authorList>
    </citation>
    <scope>NUCLEOTIDE SEQUENCE [LARGE SCALE GENOMIC DNA]</scope>
    <source>
        <strain evidence="1 2">NPDC049845</strain>
    </source>
</reference>
<dbReference type="EMBL" id="JBITLE010000002">
    <property type="protein sequence ID" value="MFI7262018.1"/>
    <property type="molecule type" value="Genomic_DNA"/>
</dbReference>
<keyword evidence="2" id="KW-1185">Reference proteome</keyword>
<evidence type="ECO:0000313" key="2">
    <source>
        <dbReference type="Proteomes" id="UP001612812"/>
    </source>
</evidence>
<proteinExistence type="predicted"/>
<protein>
    <submittedName>
        <fullName evidence="1">Uncharacterized protein</fullName>
    </submittedName>
</protein>
<dbReference type="Proteomes" id="UP001612812">
    <property type="component" value="Unassembled WGS sequence"/>
</dbReference>
<dbReference type="RefSeq" id="WP_396756247.1">
    <property type="nucleotide sequence ID" value="NZ_JBITLA010000001.1"/>
</dbReference>
<evidence type="ECO:0000313" key="1">
    <source>
        <dbReference type="EMBL" id="MFI7262018.1"/>
    </source>
</evidence>
<comment type="caution">
    <text evidence="1">The sequence shown here is derived from an EMBL/GenBank/DDBJ whole genome shotgun (WGS) entry which is preliminary data.</text>
</comment>
<sequence>MVRVPSDRALPDPLVGLGEPERSRVLRSETRLLDHLDRLARRGLWPPR</sequence>
<name>A0ABW7ZGN5_9ACTN</name>
<organism evidence="1 2">
    <name type="scientific">Micromonospora maritima</name>
    <dbReference type="NCBI Taxonomy" id="986711"/>
    <lineage>
        <taxon>Bacteria</taxon>
        <taxon>Bacillati</taxon>
        <taxon>Actinomycetota</taxon>
        <taxon>Actinomycetes</taxon>
        <taxon>Micromonosporales</taxon>
        <taxon>Micromonosporaceae</taxon>
        <taxon>Micromonospora</taxon>
    </lineage>
</organism>
<gene>
    <name evidence="1" type="ORF">ACIBP4_06820</name>
</gene>
<accession>A0ABW7ZGN5</accession>